<feature type="region of interest" description="Disordered" evidence="1">
    <location>
        <begin position="1"/>
        <end position="40"/>
    </location>
</feature>
<proteinExistence type="predicted"/>
<name>A0A3B0TR79_9ZZZZ</name>
<protein>
    <recommendedName>
        <fullName evidence="2">Ferredoxin C-terminal domain-containing protein</fullName>
    </recommendedName>
</protein>
<gene>
    <name evidence="3" type="ORF">MNBD_ALPHA12-1973</name>
</gene>
<dbReference type="InterPro" id="IPR022569">
    <property type="entry name" value="Fd_C"/>
</dbReference>
<feature type="compositionally biased region" description="Basic and acidic residues" evidence="1">
    <location>
        <begin position="10"/>
        <end position="33"/>
    </location>
</feature>
<accession>A0A3B0TR79</accession>
<sequence>YASIWPNITQKRDPMPDAEKFDGEKGKLEKYFSEEPGEGD</sequence>
<evidence type="ECO:0000313" key="3">
    <source>
        <dbReference type="EMBL" id="VAW19220.1"/>
    </source>
</evidence>
<feature type="non-terminal residue" evidence="3">
    <location>
        <position position="1"/>
    </location>
</feature>
<dbReference type="Pfam" id="PF11953">
    <property type="entry name" value="DUF3470"/>
    <property type="match status" value="1"/>
</dbReference>
<reference evidence="3" key="1">
    <citation type="submission" date="2018-06" db="EMBL/GenBank/DDBJ databases">
        <authorList>
            <person name="Zhirakovskaya E."/>
        </authorList>
    </citation>
    <scope>NUCLEOTIDE SEQUENCE</scope>
</reference>
<dbReference type="EMBL" id="UOEO01000102">
    <property type="protein sequence ID" value="VAW19220.1"/>
    <property type="molecule type" value="Genomic_DNA"/>
</dbReference>
<evidence type="ECO:0000259" key="2">
    <source>
        <dbReference type="Pfam" id="PF11953"/>
    </source>
</evidence>
<dbReference type="AlphaFoldDB" id="A0A3B0TR79"/>
<evidence type="ECO:0000256" key="1">
    <source>
        <dbReference type="SAM" id="MobiDB-lite"/>
    </source>
</evidence>
<organism evidence="3">
    <name type="scientific">hydrothermal vent metagenome</name>
    <dbReference type="NCBI Taxonomy" id="652676"/>
    <lineage>
        <taxon>unclassified sequences</taxon>
        <taxon>metagenomes</taxon>
        <taxon>ecological metagenomes</taxon>
    </lineage>
</organism>
<feature type="domain" description="Ferredoxin C-terminal" evidence="2">
    <location>
        <begin position="1"/>
        <end position="33"/>
    </location>
</feature>